<organism evidence="1">
    <name type="scientific">viral metagenome</name>
    <dbReference type="NCBI Taxonomy" id="1070528"/>
    <lineage>
        <taxon>unclassified sequences</taxon>
        <taxon>metagenomes</taxon>
        <taxon>organismal metagenomes</taxon>
    </lineage>
</organism>
<sequence length="330" mass="38081">MSIVTIPKSIPIIHYSLNDFNELLFSESFSYSLDNETIKNIENLAQILGISLNSSVSTMSNSNYDYPVRKPRINANRSSSNNIGRKVLEESWLQPVFKTTVIEKKEGTMPEIHTCLNKLSEKNYDNNKTILLELIRKEDISNLPEIANNIFDIASTNKFFSEIYAKLYKELLTEFDIFDNILQTFLTNFCDTMRNIVYVDPTKNYDDFCAYNKKNDSRKATSMFITNLVKKEVLSVETLANIIIQIQTIMKEYMETANRTNEVEEITENLFLLITPNSALLKTWALDQWNDLLANIQIISQCKAKDHASLTSRAIFKHLDMLDSFQNVKK</sequence>
<reference evidence="1" key="1">
    <citation type="journal article" date="2020" name="Nature">
        <title>Giant virus diversity and host interactions through global metagenomics.</title>
        <authorList>
            <person name="Schulz F."/>
            <person name="Roux S."/>
            <person name="Paez-Espino D."/>
            <person name="Jungbluth S."/>
            <person name="Walsh D.A."/>
            <person name="Denef V.J."/>
            <person name="McMahon K.D."/>
            <person name="Konstantinidis K.T."/>
            <person name="Eloe-Fadrosh E.A."/>
            <person name="Kyrpides N.C."/>
            <person name="Woyke T."/>
        </authorList>
    </citation>
    <scope>NUCLEOTIDE SEQUENCE</scope>
    <source>
        <strain evidence="1">GVMAG-M-3300023184-182</strain>
    </source>
</reference>
<dbReference type="SUPFAM" id="SSF48371">
    <property type="entry name" value="ARM repeat"/>
    <property type="match status" value="1"/>
</dbReference>
<evidence type="ECO:0008006" key="2">
    <source>
        <dbReference type="Google" id="ProtNLM"/>
    </source>
</evidence>
<dbReference type="InterPro" id="IPR016024">
    <property type="entry name" value="ARM-type_fold"/>
</dbReference>
<protein>
    <recommendedName>
        <fullName evidence="2">MIF4G domain-containing protein</fullName>
    </recommendedName>
</protein>
<dbReference type="AlphaFoldDB" id="A0A6C0HYI1"/>
<proteinExistence type="predicted"/>
<accession>A0A6C0HYI1</accession>
<evidence type="ECO:0000313" key="1">
    <source>
        <dbReference type="EMBL" id="QHT85848.1"/>
    </source>
</evidence>
<dbReference type="EMBL" id="MN740047">
    <property type="protein sequence ID" value="QHT85848.1"/>
    <property type="molecule type" value="Genomic_DNA"/>
</dbReference>
<dbReference type="Gene3D" id="1.25.40.180">
    <property type="match status" value="1"/>
</dbReference>
<name>A0A6C0HYI1_9ZZZZ</name>